<reference evidence="2" key="1">
    <citation type="submission" date="2023-09" db="UniProtKB">
        <authorList>
            <consortium name="Ensembl"/>
        </authorList>
    </citation>
    <scope>IDENTIFICATION</scope>
</reference>
<feature type="domain" description="Ig-like" evidence="1">
    <location>
        <begin position="124"/>
        <end position="207"/>
    </location>
</feature>
<dbReference type="InterPro" id="IPR036179">
    <property type="entry name" value="Ig-like_dom_sf"/>
</dbReference>
<dbReference type="PROSITE" id="PS50835">
    <property type="entry name" value="IG_LIKE"/>
    <property type="match status" value="1"/>
</dbReference>
<dbReference type="InterPro" id="IPR007110">
    <property type="entry name" value="Ig-like_dom"/>
</dbReference>
<evidence type="ECO:0000259" key="1">
    <source>
        <dbReference type="PROSITE" id="PS50835"/>
    </source>
</evidence>
<dbReference type="Gene3D" id="2.60.40.10">
    <property type="entry name" value="Immunoglobulins"/>
    <property type="match status" value="2"/>
</dbReference>
<dbReference type="AlphaFoldDB" id="A0A3B4FIU5"/>
<sequence length="228" mass="25146">GRVRGCSIAFSCLGSINNTVIDVIDVDVLEGNDVTLDPKLNMRLKNPKVRWMQGESCREAIVVFENNITSITEGFEGLLLLNPCTAELTFISITKKLSGSYCVRIEDSGYLIIKQFFITVYAQPDITAKTSIETQSAVSGICSARCWVENSDNVTLSWYRGSEIIMQTSDPDVSINLTLTLEIQRKNESIYTCRAENPVSNKTAALNSRLWCSAHDTGTLSLSLSLSL</sequence>
<dbReference type="STRING" id="303518.ENSPNYP00000009768"/>
<accession>A0A3B4FIU5</accession>
<dbReference type="InterPro" id="IPR013783">
    <property type="entry name" value="Ig-like_fold"/>
</dbReference>
<evidence type="ECO:0000313" key="2">
    <source>
        <dbReference type="Ensembl" id="ENSPNYP00000009768.1"/>
    </source>
</evidence>
<dbReference type="PANTHER" id="PTHR21063:SF4">
    <property type="entry name" value="CD48 ANTIGEN-RELATED"/>
    <property type="match status" value="1"/>
</dbReference>
<organism evidence="2">
    <name type="scientific">Pundamilia nyererei</name>
    <dbReference type="NCBI Taxonomy" id="303518"/>
    <lineage>
        <taxon>Eukaryota</taxon>
        <taxon>Metazoa</taxon>
        <taxon>Chordata</taxon>
        <taxon>Craniata</taxon>
        <taxon>Vertebrata</taxon>
        <taxon>Euteleostomi</taxon>
        <taxon>Actinopterygii</taxon>
        <taxon>Neopterygii</taxon>
        <taxon>Teleostei</taxon>
        <taxon>Neoteleostei</taxon>
        <taxon>Acanthomorphata</taxon>
        <taxon>Ovalentaria</taxon>
        <taxon>Cichlomorphae</taxon>
        <taxon>Cichliformes</taxon>
        <taxon>Cichlidae</taxon>
        <taxon>African cichlids</taxon>
        <taxon>Pseudocrenilabrinae</taxon>
        <taxon>Haplochromini</taxon>
        <taxon>Pundamilia</taxon>
    </lineage>
</organism>
<dbReference type="SUPFAM" id="SSF48726">
    <property type="entry name" value="Immunoglobulin"/>
    <property type="match status" value="2"/>
</dbReference>
<dbReference type="GeneTree" id="ENSGT00990000203954"/>
<proteinExistence type="predicted"/>
<protein>
    <recommendedName>
        <fullName evidence="1">Ig-like domain-containing protein</fullName>
    </recommendedName>
</protein>
<dbReference type="Ensembl" id="ENSPNYT00000010002.1">
    <property type="protein sequence ID" value="ENSPNYP00000009768.1"/>
    <property type="gene ID" value="ENSPNYG00000007403.1"/>
</dbReference>
<dbReference type="CDD" id="cd00096">
    <property type="entry name" value="Ig"/>
    <property type="match status" value="1"/>
</dbReference>
<name>A0A3B4FIU5_9CICH</name>
<dbReference type="PANTHER" id="PTHR21063">
    <property type="entry name" value="LFA-3"/>
    <property type="match status" value="1"/>
</dbReference>